<feature type="compositionally biased region" description="Basic and acidic residues" evidence="3">
    <location>
        <begin position="212"/>
        <end position="231"/>
    </location>
</feature>
<evidence type="ECO:0000313" key="6">
    <source>
        <dbReference type="Proteomes" id="UP000011083"/>
    </source>
</evidence>
<evidence type="ECO:0000256" key="1">
    <source>
        <dbReference type="ARBA" id="ARBA00004123"/>
    </source>
</evidence>
<feature type="compositionally biased region" description="Basic and acidic residues" evidence="3">
    <location>
        <begin position="21"/>
        <end position="31"/>
    </location>
</feature>
<dbReference type="AlphaFoldDB" id="L8H3P9"/>
<evidence type="ECO:0000256" key="3">
    <source>
        <dbReference type="SAM" id="MobiDB-lite"/>
    </source>
</evidence>
<dbReference type="RefSeq" id="XP_004342209.1">
    <property type="nucleotide sequence ID" value="XM_004342160.1"/>
</dbReference>
<feature type="region of interest" description="Disordered" evidence="3">
    <location>
        <begin position="125"/>
        <end position="253"/>
    </location>
</feature>
<proteinExistence type="predicted"/>
<evidence type="ECO:0000256" key="2">
    <source>
        <dbReference type="ARBA" id="ARBA00023242"/>
    </source>
</evidence>
<dbReference type="PANTHER" id="PTHR13495:SF0">
    <property type="entry name" value="PSME3-INTERACTING PROTEIN"/>
    <property type="match status" value="1"/>
</dbReference>
<evidence type="ECO:0000313" key="5">
    <source>
        <dbReference type="EMBL" id="ELR20099.1"/>
    </source>
</evidence>
<feature type="compositionally biased region" description="Low complexity" evidence="3">
    <location>
        <begin position="132"/>
        <end position="163"/>
    </location>
</feature>
<feature type="compositionally biased region" description="Low complexity" evidence="3">
    <location>
        <begin position="186"/>
        <end position="211"/>
    </location>
</feature>
<feature type="compositionally biased region" description="Acidic residues" evidence="3">
    <location>
        <begin position="232"/>
        <end position="244"/>
    </location>
</feature>
<keyword evidence="6" id="KW-1185">Reference proteome</keyword>
<dbReference type="PANTHER" id="PTHR13495">
    <property type="entry name" value="NEFA-INTERACTING NUCLEAR PROTEIN NIP30"/>
    <property type="match status" value="1"/>
</dbReference>
<dbReference type="OMA" id="EHYKENE"/>
<dbReference type="GO" id="GO:0005634">
    <property type="term" value="C:nucleus"/>
    <property type="evidence" value="ECO:0007669"/>
    <property type="project" value="UniProtKB-SubCell"/>
</dbReference>
<dbReference type="VEuPathDB" id="AmoebaDB:ACA1_114890"/>
<dbReference type="InterPro" id="IPR019331">
    <property type="entry name" value="FAM192A/Fyv6_N"/>
</dbReference>
<dbReference type="Pfam" id="PF10187">
    <property type="entry name" value="FAM192A_Fyv6_N"/>
    <property type="match status" value="1"/>
</dbReference>
<dbReference type="KEGG" id="acan:ACA1_114890"/>
<keyword evidence="2" id="KW-0539">Nucleus</keyword>
<dbReference type="OrthoDB" id="75720at2759"/>
<dbReference type="Proteomes" id="UP000011083">
    <property type="component" value="Unassembled WGS sequence"/>
</dbReference>
<accession>L8H3P9</accession>
<dbReference type="GeneID" id="14920943"/>
<feature type="domain" description="FAM192A/Fyv6 N-terminal" evidence="4">
    <location>
        <begin position="22"/>
        <end position="109"/>
    </location>
</feature>
<comment type="subcellular location">
    <subcellularLocation>
        <location evidence="1">Nucleus</location>
    </subcellularLocation>
</comment>
<reference evidence="5 6" key="1">
    <citation type="journal article" date="2013" name="Genome Biol.">
        <title>Genome of Acanthamoeba castellanii highlights extensive lateral gene transfer and early evolution of tyrosine kinase signaling.</title>
        <authorList>
            <person name="Clarke M."/>
            <person name="Lohan A.J."/>
            <person name="Liu B."/>
            <person name="Lagkouvardos I."/>
            <person name="Roy S."/>
            <person name="Zafar N."/>
            <person name="Bertelli C."/>
            <person name="Schilde C."/>
            <person name="Kianianmomeni A."/>
            <person name="Burglin T.R."/>
            <person name="Frech C."/>
            <person name="Turcotte B."/>
            <person name="Kopec K.O."/>
            <person name="Synnott J.M."/>
            <person name="Choo C."/>
            <person name="Paponov I."/>
            <person name="Finkler A."/>
            <person name="Soon Heng Tan C."/>
            <person name="Hutchins A.P."/>
            <person name="Weinmeier T."/>
            <person name="Rattei T."/>
            <person name="Chu J.S."/>
            <person name="Gimenez G."/>
            <person name="Irimia M."/>
            <person name="Rigden D.J."/>
            <person name="Fitzpatrick D.A."/>
            <person name="Lorenzo-Morales J."/>
            <person name="Bateman A."/>
            <person name="Chiu C.H."/>
            <person name="Tang P."/>
            <person name="Hegemann P."/>
            <person name="Fromm H."/>
            <person name="Raoult D."/>
            <person name="Greub G."/>
            <person name="Miranda-Saavedra D."/>
            <person name="Chen N."/>
            <person name="Nash P."/>
            <person name="Ginger M.L."/>
            <person name="Horn M."/>
            <person name="Schaap P."/>
            <person name="Caler L."/>
            <person name="Loftus B."/>
        </authorList>
    </citation>
    <scope>NUCLEOTIDE SEQUENCE [LARGE SCALE GENOMIC DNA]</scope>
    <source>
        <strain evidence="5 6">Neff</strain>
    </source>
</reference>
<dbReference type="EMBL" id="KB007926">
    <property type="protein sequence ID" value="ELR20099.1"/>
    <property type="molecule type" value="Genomic_DNA"/>
</dbReference>
<dbReference type="STRING" id="1257118.L8H3P9"/>
<organism evidence="5 6">
    <name type="scientific">Acanthamoeba castellanii (strain ATCC 30010 / Neff)</name>
    <dbReference type="NCBI Taxonomy" id="1257118"/>
    <lineage>
        <taxon>Eukaryota</taxon>
        <taxon>Amoebozoa</taxon>
        <taxon>Discosea</taxon>
        <taxon>Longamoebia</taxon>
        <taxon>Centramoebida</taxon>
        <taxon>Acanthamoebidae</taxon>
        <taxon>Acanthamoeba</taxon>
    </lineage>
</organism>
<gene>
    <name evidence="5" type="ORF">ACA1_114890</name>
</gene>
<sequence length="253" mass="27941">MDGEGSTTSWVEAVATGSRFVSEKQLEEERQQLGGTPRAPVPDGPRKPLWEQLQSNRDRAEEDFKEKIRFRPPKALDEDDVAFLAEYDLTRQRHLALREQEERDELARFEAQRATIVYTADEPEPLVLPTFLSTTSSTSTSPSSTSSSSTSALTSSSKATAAPAKKKGIMGVSIIQVTPKRKQPEAAAQTQTKKTTATIGVIKATTPTTTEAAKKQKRDEDNNEKKKTKESQEEEEEDDSDDEGGGGFRLVDY</sequence>
<protein>
    <recommendedName>
        <fullName evidence="4">FAM192A/Fyv6 N-terminal domain-containing protein</fullName>
    </recommendedName>
</protein>
<feature type="region of interest" description="Disordered" evidence="3">
    <location>
        <begin position="21"/>
        <end position="49"/>
    </location>
</feature>
<evidence type="ECO:0000259" key="4">
    <source>
        <dbReference type="Pfam" id="PF10187"/>
    </source>
</evidence>
<name>L8H3P9_ACACF</name>
<dbReference type="InterPro" id="IPR039845">
    <property type="entry name" value="FAM192A"/>
</dbReference>